<evidence type="ECO:0000313" key="5">
    <source>
        <dbReference type="Proteomes" id="UP000072741"/>
    </source>
</evidence>
<feature type="non-terminal residue" evidence="4">
    <location>
        <position position="105"/>
    </location>
</feature>
<dbReference type="InterPro" id="IPR036641">
    <property type="entry name" value="HPT_dom_sf"/>
</dbReference>
<gene>
    <name evidence="4" type="ORF">NS331_21735</name>
</gene>
<keyword evidence="5" id="KW-1185">Reference proteome</keyword>
<dbReference type="GO" id="GO:0000160">
    <property type="term" value="P:phosphorelay signal transduction system"/>
    <property type="evidence" value="ECO:0007669"/>
    <property type="project" value="UniProtKB-KW"/>
</dbReference>
<evidence type="ECO:0000259" key="3">
    <source>
        <dbReference type="PROSITE" id="PS50894"/>
    </source>
</evidence>
<dbReference type="PROSITE" id="PS50894">
    <property type="entry name" value="HPT"/>
    <property type="match status" value="1"/>
</dbReference>
<dbReference type="InterPro" id="IPR008207">
    <property type="entry name" value="Sig_transdc_His_kin_Hpt_dom"/>
</dbReference>
<proteinExistence type="predicted"/>
<dbReference type="SMART" id="SM00073">
    <property type="entry name" value="HPT"/>
    <property type="match status" value="1"/>
</dbReference>
<dbReference type="Pfam" id="PF01627">
    <property type="entry name" value="Hpt"/>
    <property type="match status" value="1"/>
</dbReference>
<protein>
    <recommendedName>
        <fullName evidence="3">HPt domain-containing protein</fullName>
    </recommendedName>
</protein>
<dbReference type="InterPro" id="IPR051315">
    <property type="entry name" value="Bact_Chemotaxis_CheA"/>
</dbReference>
<evidence type="ECO:0000313" key="4">
    <source>
        <dbReference type="EMBL" id="KTT15041.1"/>
    </source>
</evidence>
<dbReference type="Proteomes" id="UP000072741">
    <property type="component" value="Unassembled WGS sequence"/>
</dbReference>
<dbReference type="GO" id="GO:0004672">
    <property type="term" value="F:protein kinase activity"/>
    <property type="evidence" value="ECO:0007669"/>
    <property type="project" value="UniProtKB-ARBA"/>
</dbReference>
<evidence type="ECO:0000256" key="1">
    <source>
        <dbReference type="ARBA" id="ARBA00023012"/>
    </source>
</evidence>
<reference evidence="4 5" key="1">
    <citation type="journal article" date="2016" name="Front. Microbiol.">
        <title>Genomic Resource of Rice Seed Associated Bacteria.</title>
        <authorList>
            <person name="Midha S."/>
            <person name="Bansal K."/>
            <person name="Sharma S."/>
            <person name="Kumar N."/>
            <person name="Patil P.P."/>
            <person name="Chaudhry V."/>
            <person name="Patil P.B."/>
        </authorList>
    </citation>
    <scope>NUCLEOTIDE SEQUENCE [LARGE SCALE GENOMIC DNA]</scope>
    <source>
        <strain evidence="4 5">NS331</strain>
    </source>
</reference>
<dbReference type="EMBL" id="LDSL01000156">
    <property type="protein sequence ID" value="KTT15041.1"/>
    <property type="molecule type" value="Genomic_DNA"/>
</dbReference>
<feature type="domain" description="HPt" evidence="3">
    <location>
        <begin position="1"/>
        <end position="103"/>
    </location>
</feature>
<keyword evidence="1" id="KW-0902">Two-component regulatory system</keyword>
<sequence length="105" mass="11185">MNMDQALQGFIVEAEELLGDMEQAFLGVLAEDDPADSVNAIFRAVHTIKGSAGLFGLDFIVDFTHVAESVLDRVREGTIALDDALVSLFLGVRDHIGRLVAAAAA</sequence>
<keyword evidence="2" id="KW-0597">Phosphoprotein</keyword>
<dbReference type="AlphaFoldDB" id="A0A147GN16"/>
<dbReference type="PANTHER" id="PTHR43395">
    <property type="entry name" value="SENSOR HISTIDINE KINASE CHEA"/>
    <property type="match status" value="1"/>
</dbReference>
<dbReference type="PANTHER" id="PTHR43395:SF10">
    <property type="entry name" value="CHEMOTAXIS PROTEIN CHEA"/>
    <property type="match status" value="1"/>
</dbReference>
<dbReference type="SUPFAM" id="SSF47226">
    <property type="entry name" value="Histidine-containing phosphotransfer domain, HPT domain"/>
    <property type="match status" value="1"/>
</dbReference>
<accession>A0A147GN16</accession>
<name>A0A147GN16_9BURK</name>
<evidence type="ECO:0000256" key="2">
    <source>
        <dbReference type="PROSITE-ProRule" id="PRU00110"/>
    </source>
</evidence>
<organism evidence="4 5">
    <name type="scientific">Pseudacidovorax intermedius</name>
    <dbReference type="NCBI Taxonomy" id="433924"/>
    <lineage>
        <taxon>Bacteria</taxon>
        <taxon>Pseudomonadati</taxon>
        <taxon>Pseudomonadota</taxon>
        <taxon>Betaproteobacteria</taxon>
        <taxon>Burkholderiales</taxon>
        <taxon>Comamonadaceae</taxon>
        <taxon>Pseudacidovorax</taxon>
    </lineage>
</organism>
<feature type="modified residue" description="Phosphohistidine" evidence="2">
    <location>
        <position position="46"/>
    </location>
</feature>
<dbReference type="Gene3D" id="1.20.120.160">
    <property type="entry name" value="HPT domain"/>
    <property type="match status" value="1"/>
</dbReference>
<dbReference type="RefSeq" id="WP_193758173.1">
    <property type="nucleotide sequence ID" value="NZ_LDSL01000156.1"/>
</dbReference>
<comment type="caution">
    <text evidence="4">The sequence shown here is derived from an EMBL/GenBank/DDBJ whole genome shotgun (WGS) entry which is preliminary data.</text>
</comment>
<dbReference type="CDD" id="cd00088">
    <property type="entry name" value="HPT"/>
    <property type="match status" value="1"/>
</dbReference>